<keyword evidence="3" id="KW-1185">Reference proteome</keyword>
<dbReference type="Pfam" id="PF10047">
    <property type="entry name" value="DUF2281"/>
    <property type="match status" value="1"/>
</dbReference>
<feature type="domain" description="DUF2281" evidence="1">
    <location>
        <begin position="21"/>
        <end position="78"/>
    </location>
</feature>
<gene>
    <name evidence="2" type="ORF">LYNGBM3L_21660</name>
</gene>
<sequence>MFDERVVMNHQTIGLPQEFLRSLQALPAQQQQMVFEFVEFLALKYVESEPSQSQAPRILGLLEGQGWISDDFNEPLSDEFWFGENDPLSDQSQAG</sequence>
<dbReference type="Proteomes" id="UP000003959">
    <property type="component" value="Unassembled WGS sequence"/>
</dbReference>
<accession>F4XNI0</accession>
<proteinExistence type="predicted"/>
<dbReference type="EMBL" id="GL890840">
    <property type="protein sequence ID" value="EGJ34239.1"/>
    <property type="molecule type" value="Genomic_DNA"/>
</dbReference>
<evidence type="ECO:0000313" key="3">
    <source>
        <dbReference type="Proteomes" id="UP000003959"/>
    </source>
</evidence>
<organism evidence="2 3">
    <name type="scientific">Moorena producens 3L</name>
    <dbReference type="NCBI Taxonomy" id="489825"/>
    <lineage>
        <taxon>Bacteria</taxon>
        <taxon>Bacillati</taxon>
        <taxon>Cyanobacteriota</taxon>
        <taxon>Cyanophyceae</taxon>
        <taxon>Coleofasciculales</taxon>
        <taxon>Coleofasciculaceae</taxon>
        <taxon>Moorena</taxon>
    </lineage>
</organism>
<dbReference type="eggNOG" id="ENOG5033GMF">
    <property type="taxonomic scope" value="Bacteria"/>
</dbReference>
<reference evidence="3" key="1">
    <citation type="journal article" date="2011" name="Proc. Natl. Acad. Sci. U.S.A.">
        <title>Genomic insights into the physiology and ecology of the marine filamentous cyanobacterium Lyngbya majuscula.</title>
        <authorList>
            <person name="Jones A.C."/>
            <person name="Monroe E.A."/>
            <person name="Podell S."/>
            <person name="Hess W.R."/>
            <person name="Klages S."/>
            <person name="Esquenazi E."/>
            <person name="Niessen S."/>
            <person name="Hoover H."/>
            <person name="Rothmann M."/>
            <person name="Lasken R.S."/>
            <person name="Yates J.R.III."/>
            <person name="Reinhardt R."/>
            <person name="Kube M."/>
            <person name="Burkart M.D."/>
            <person name="Allen E.E."/>
            <person name="Dorrestein P.C."/>
            <person name="Gerwick W.H."/>
            <person name="Gerwick L."/>
        </authorList>
    </citation>
    <scope>NUCLEOTIDE SEQUENCE [LARGE SCALE GENOMIC DNA]</scope>
    <source>
        <strain evidence="3">3L</strain>
    </source>
</reference>
<dbReference type="InterPro" id="IPR018739">
    <property type="entry name" value="DUF2281"/>
</dbReference>
<evidence type="ECO:0000313" key="2">
    <source>
        <dbReference type="EMBL" id="EGJ34239.1"/>
    </source>
</evidence>
<name>F4XNI0_9CYAN</name>
<protein>
    <recommendedName>
        <fullName evidence="1">DUF2281 domain-containing protein</fullName>
    </recommendedName>
</protein>
<evidence type="ECO:0000259" key="1">
    <source>
        <dbReference type="Pfam" id="PF10047"/>
    </source>
</evidence>
<dbReference type="HOGENOM" id="CLU_163140_9_0_3"/>
<dbReference type="AlphaFoldDB" id="F4XNI0"/>